<dbReference type="PANTHER" id="PTHR37096">
    <property type="entry name" value="YALI0E33429P"/>
    <property type="match status" value="1"/>
</dbReference>
<dbReference type="PANTHER" id="PTHR37096:SF1">
    <property type="entry name" value="AAA+ ATPASE DOMAIN-CONTAINING PROTEIN"/>
    <property type="match status" value="1"/>
</dbReference>
<feature type="non-terminal residue" evidence="1">
    <location>
        <position position="1"/>
    </location>
</feature>
<dbReference type="InterPro" id="IPR051667">
    <property type="entry name" value="Archaeal_ATPase_domain"/>
</dbReference>
<dbReference type="AlphaFoldDB" id="A0A067PHB7"/>
<reference evidence="2" key="1">
    <citation type="journal article" date="2014" name="Proc. Natl. Acad. Sci. U.S.A.">
        <title>Extensive sampling of basidiomycete genomes demonstrates inadequacy of the white-rot/brown-rot paradigm for wood decay fungi.</title>
        <authorList>
            <person name="Riley R."/>
            <person name="Salamov A.A."/>
            <person name="Brown D.W."/>
            <person name="Nagy L.G."/>
            <person name="Floudas D."/>
            <person name="Held B.W."/>
            <person name="Levasseur A."/>
            <person name="Lombard V."/>
            <person name="Morin E."/>
            <person name="Otillar R."/>
            <person name="Lindquist E.A."/>
            <person name="Sun H."/>
            <person name="LaButti K.M."/>
            <person name="Schmutz J."/>
            <person name="Jabbour D."/>
            <person name="Luo H."/>
            <person name="Baker S.E."/>
            <person name="Pisabarro A.G."/>
            <person name="Walton J.D."/>
            <person name="Blanchette R.A."/>
            <person name="Henrissat B."/>
            <person name="Martin F."/>
            <person name="Cullen D."/>
            <person name="Hibbett D.S."/>
            <person name="Grigoriev I.V."/>
        </authorList>
    </citation>
    <scope>NUCLEOTIDE SEQUENCE [LARGE SCALE GENOMIC DNA]</scope>
    <source>
        <strain evidence="2">MUCL 33604</strain>
    </source>
</reference>
<evidence type="ECO:0000313" key="2">
    <source>
        <dbReference type="Proteomes" id="UP000027265"/>
    </source>
</evidence>
<organism evidence="1 2">
    <name type="scientific">Jaapia argillacea MUCL 33604</name>
    <dbReference type="NCBI Taxonomy" id="933084"/>
    <lineage>
        <taxon>Eukaryota</taxon>
        <taxon>Fungi</taxon>
        <taxon>Dikarya</taxon>
        <taxon>Basidiomycota</taxon>
        <taxon>Agaricomycotina</taxon>
        <taxon>Agaricomycetes</taxon>
        <taxon>Agaricomycetidae</taxon>
        <taxon>Jaapiales</taxon>
        <taxon>Jaapiaceae</taxon>
        <taxon>Jaapia</taxon>
    </lineage>
</organism>
<dbReference type="OrthoDB" id="2150628at2759"/>
<dbReference type="EMBL" id="KL197730">
    <property type="protein sequence ID" value="KDQ54194.1"/>
    <property type="molecule type" value="Genomic_DNA"/>
</dbReference>
<proteinExistence type="predicted"/>
<accession>A0A067PHB7</accession>
<dbReference type="HOGENOM" id="CLU_144294_0_0_1"/>
<sequence>KKMPLIFLYEAHKLPALIHSTEAMKCLLDPMLVLTKQDWLCHVIYATSDPFYQTGLRKLNIMQHYKIITIGYYSKAETRAFFNNRILPRVPESMRQKLNFESLYDAPRGKLAHWHDYITDYH</sequence>
<gene>
    <name evidence="1" type="ORF">JAAARDRAFT_136067</name>
</gene>
<protein>
    <submittedName>
        <fullName evidence="1">Uncharacterized protein</fullName>
    </submittedName>
</protein>
<dbReference type="Proteomes" id="UP000027265">
    <property type="component" value="Unassembled WGS sequence"/>
</dbReference>
<evidence type="ECO:0000313" key="1">
    <source>
        <dbReference type="EMBL" id="KDQ54194.1"/>
    </source>
</evidence>
<name>A0A067PHB7_9AGAM</name>
<dbReference type="InParanoid" id="A0A067PHB7"/>
<keyword evidence="2" id="KW-1185">Reference proteome</keyword>
<dbReference type="STRING" id="933084.A0A067PHB7"/>